<gene>
    <name evidence="3" type="ORF">SAMN05421783_11268</name>
</gene>
<evidence type="ECO:0000259" key="1">
    <source>
        <dbReference type="Pfam" id="PF02875"/>
    </source>
</evidence>
<keyword evidence="3" id="KW-0436">Ligase</keyword>
<evidence type="ECO:0000259" key="2">
    <source>
        <dbReference type="Pfam" id="PF08245"/>
    </source>
</evidence>
<feature type="domain" description="Mur ligase central" evidence="2">
    <location>
        <begin position="119"/>
        <end position="258"/>
    </location>
</feature>
<accession>A0A1H2Y792</accession>
<dbReference type="Gene3D" id="3.40.1190.10">
    <property type="entry name" value="Mur-like, catalytic domain"/>
    <property type="match status" value="1"/>
</dbReference>
<organism evidence="3 4">
    <name type="scientific">Thiocapsa roseopersicina</name>
    <dbReference type="NCBI Taxonomy" id="1058"/>
    <lineage>
        <taxon>Bacteria</taxon>
        <taxon>Pseudomonadati</taxon>
        <taxon>Pseudomonadota</taxon>
        <taxon>Gammaproteobacteria</taxon>
        <taxon>Chromatiales</taxon>
        <taxon>Chromatiaceae</taxon>
        <taxon>Thiocapsa</taxon>
    </lineage>
</organism>
<dbReference type="Pfam" id="PF08245">
    <property type="entry name" value="Mur_ligase_M"/>
    <property type="match status" value="1"/>
</dbReference>
<dbReference type="SUPFAM" id="SSF53244">
    <property type="entry name" value="MurD-like peptide ligases, peptide-binding domain"/>
    <property type="match status" value="1"/>
</dbReference>
<proteinExistence type="predicted"/>
<name>A0A1H2Y792_THIRO</name>
<evidence type="ECO:0000313" key="3">
    <source>
        <dbReference type="EMBL" id="SDX00855.1"/>
    </source>
</evidence>
<keyword evidence="4" id="KW-1185">Reference proteome</keyword>
<dbReference type="InterPro" id="IPR013221">
    <property type="entry name" value="Mur_ligase_cen"/>
</dbReference>
<dbReference type="InterPro" id="IPR036565">
    <property type="entry name" value="Mur-like_cat_sf"/>
</dbReference>
<reference evidence="4" key="1">
    <citation type="submission" date="2016-10" db="EMBL/GenBank/DDBJ databases">
        <authorList>
            <person name="Varghese N."/>
            <person name="Submissions S."/>
        </authorList>
    </citation>
    <scope>NUCLEOTIDE SEQUENCE [LARGE SCALE GENOMIC DNA]</scope>
    <source>
        <strain evidence="4">DSM 217</strain>
    </source>
</reference>
<dbReference type="InterPro" id="IPR036615">
    <property type="entry name" value="Mur_ligase_C_dom_sf"/>
</dbReference>
<dbReference type="PANTHER" id="PTHR23135">
    <property type="entry name" value="MUR LIGASE FAMILY MEMBER"/>
    <property type="match status" value="1"/>
</dbReference>
<dbReference type="Gene3D" id="3.90.190.20">
    <property type="entry name" value="Mur ligase, C-terminal domain"/>
    <property type="match status" value="1"/>
</dbReference>
<dbReference type="GO" id="GO:0005524">
    <property type="term" value="F:ATP binding"/>
    <property type="evidence" value="ECO:0007669"/>
    <property type="project" value="InterPro"/>
</dbReference>
<evidence type="ECO:0000313" key="4">
    <source>
        <dbReference type="Proteomes" id="UP000198816"/>
    </source>
</evidence>
<dbReference type="EMBL" id="FNNZ01000012">
    <property type="protein sequence ID" value="SDX00855.1"/>
    <property type="molecule type" value="Genomic_DNA"/>
</dbReference>
<dbReference type="Pfam" id="PF02875">
    <property type="entry name" value="Mur_ligase_C"/>
    <property type="match status" value="1"/>
</dbReference>
<dbReference type="InterPro" id="IPR004101">
    <property type="entry name" value="Mur_ligase_C"/>
</dbReference>
<feature type="domain" description="Mur ligase C-terminal" evidence="1">
    <location>
        <begin position="319"/>
        <end position="435"/>
    </location>
</feature>
<protein>
    <submittedName>
        <fullName evidence="3">UDP-N-acetylmuramoylalanyl-D-glutamate--2,6-diaminopimelate ligase</fullName>
    </submittedName>
</protein>
<dbReference type="GO" id="GO:0016881">
    <property type="term" value="F:acid-amino acid ligase activity"/>
    <property type="evidence" value="ECO:0007669"/>
    <property type="project" value="InterPro"/>
</dbReference>
<dbReference type="Proteomes" id="UP000198816">
    <property type="component" value="Unassembled WGS sequence"/>
</dbReference>
<dbReference type="OrthoDB" id="9800958at2"/>
<dbReference type="RefSeq" id="WP_093032979.1">
    <property type="nucleotide sequence ID" value="NZ_FNNZ01000012.1"/>
</dbReference>
<dbReference type="STRING" id="1058.SAMN05421783_11268"/>
<sequence length="479" mass="52606">MPNHALSDLLSTFDFAWRREPAKAGPLDNIQWRANACDAGSILFFQRFDDGRTDAEIIERYLVDSACSVLVANRMIEGVERLQGKGIYVTHPSDWAAVVGRFCDIVYPLDTDGTVFLGVTGTNGKTTTVKYLEAILSAHGRPVLSVGTLGLSLAGEPLVNTGFTSPPLIELRRLLHAHRDRYAVVAMEVSSHALDQGRAHGIPLQNAAWTNFTQDHLDYHGGEVAYFAAKARILGMIADGGRLYTTSSDVAERLRENGQPRVPVEVLPAATLGAEALAAKPFLALAHNRRNYALAVALADGVLGPGAREDWRHLSAVDGRFECRVVGNRTLVVDFAHTPDALETILTAIRDAFPRARVATLFGCGGDRDRFKRPLMGAAVARHSDHTIVTSDNPRFEDPERIIADILTGMPEAGREVVVERPRAIARLFDFLAERPEDEPWVALVAGKGHERYLDAKGHKTPYSDQDEIERNLLRLGWV</sequence>
<dbReference type="AlphaFoldDB" id="A0A1H2Y792"/>
<dbReference type="SUPFAM" id="SSF53623">
    <property type="entry name" value="MurD-like peptide ligases, catalytic domain"/>
    <property type="match status" value="1"/>
</dbReference>
<dbReference type="PANTHER" id="PTHR23135:SF4">
    <property type="entry name" value="UDP-N-ACETYLMURAMOYL-L-ALANYL-D-GLUTAMATE--2,6-DIAMINOPIMELATE LIGASE MURE HOMOLOG, CHLOROPLASTIC"/>
    <property type="match status" value="1"/>
</dbReference>